<dbReference type="Gene3D" id="3.30.420.310">
    <property type="entry name" value="2-keto-3-deoxy-galactonokinase, C-terminal domain"/>
    <property type="match status" value="1"/>
</dbReference>
<dbReference type="Gene3D" id="3.30.420.300">
    <property type="entry name" value="2-keto-3-deoxy-galactonokinase, substrate binding domain"/>
    <property type="match status" value="1"/>
</dbReference>
<reference evidence="1 2" key="1">
    <citation type="submission" date="2022-10" db="EMBL/GenBank/DDBJ databases">
        <title>Paucibacter sp. hw1 Genome sequencing.</title>
        <authorList>
            <person name="Park S."/>
        </authorList>
    </citation>
    <scope>NUCLEOTIDE SEQUENCE [LARGE SCALE GENOMIC DNA]</scope>
    <source>
        <strain evidence="2">hw1</strain>
    </source>
</reference>
<dbReference type="EMBL" id="JAQQXT010000012">
    <property type="protein sequence ID" value="MDC8773511.1"/>
    <property type="molecule type" value="Genomic_DNA"/>
</dbReference>
<dbReference type="InterPro" id="IPR042258">
    <property type="entry name" value="DGOK_N"/>
</dbReference>
<dbReference type="Proteomes" id="UP001221189">
    <property type="component" value="Unassembled WGS sequence"/>
</dbReference>
<dbReference type="Pfam" id="PF05035">
    <property type="entry name" value="DGOK"/>
    <property type="match status" value="1"/>
</dbReference>
<evidence type="ECO:0000313" key="1">
    <source>
        <dbReference type="EMBL" id="MDC8773511.1"/>
    </source>
</evidence>
<gene>
    <name evidence="1" type="ORF">PRZ03_18185</name>
</gene>
<dbReference type="CDD" id="cd24012">
    <property type="entry name" value="ASKHA_NBD_KDGal-kinase"/>
    <property type="match status" value="1"/>
</dbReference>
<evidence type="ECO:0000313" key="2">
    <source>
        <dbReference type="Proteomes" id="UP001221189"/>
    </source>
</evidence>
<protein>
    <submittedName>
        <fullName evidence="1">2-dehydro-3-deoxygalactonokinase</fullName>
    </submittedName>
</protein>
<dbReference type="InterPro" id="IPR042257">
    <property type="entry name" value="DGOK_C"/>
</dbReference>
<comment type="caution">
    <text evidence="1">The sequence shown here is derived from an EMBL/GenBank/DDBJ whole genome shotgun (WGS) entry which is preliminary data.</text>
</comment>
<name>A0ABT5KI21_9BURK</name>
<proteinExistence type="predicted"/>
<accession>A0ABT5KI21</accession>
<dbReference type="InterPro" id="IPR007729">
    <property type="entry name" value="DGOK"/>
</dbReference>
<organism evidence="1 2">
    <name type="scientific">Roseateles albus</name>
    <dbReference type="NCBI Taxonomy" id="2987525"/>
    <lineage>
        <taxon>Bacteria</taxon>
        <taxon>Pseudomonadati</taxon>
        <taxon>Pseudomonadota</taxon>
        <taxon>Betaproteobacteria</taxon>
        <taxon>Burkholderiales</taxon>
        <taxon>Sphaerotilaceae</taxon>
        <taxon>Roseateles</taxon>
    </lineage>
</organism>
<dbReference type="RefSeq" id="WP_273601664.1">
    <property type="nucleotide sequence ID" value="NZ_JAQQXT010000012.1"/>
</dbReference>
<keyword evidence="2" id="KW-1185">Reference proteome</keyword>
<sequence length="315" mass="33084">MSHAADHSANDIVGINWGSTNFRAYRLAEDGRLVDEFTKAAGVAGLGKPGMAALIDELMARWPDVSAVYASGMVGSNIGWCEVPYVAAPAGVGDVAKGATRTFMGVVKVNIAPGVCCNREFDDGPDILRGEEIELFGFASSNPAWSGLAALPGTHTKWVRFDGGRITDFFTSMSGEMFDRLTAAGLLASIVEGEARDCAAFHDGVRAGHERRLGLGTLLFGARARVMRGRLSRADSASYLRGLLIGSEIADALAIQPGLAKASVPLIGNGTVCRLYASALSALGVESWVVDSRDACIQGFLALHKAMTSSNADVN</sequence>